<evidence type="ECO:0000256" key="3">
    <source>
        <dbReference type="ARBA" id="ARBA00010280"/>
    </source>
</evidence>
<dbReference type="Pfam" id="PF02769">
    <property type="entry name" value="AIRS_C"/>
    <property type="match status" value="1"/>
</dbReference>
<comment type="pathway">
    <text evidence="2 15">Purine metabolism; IMP biosynthesis via de novo pathway; 5-amino-1-(5-phospho-D-ribosyl)imidazole from N(2)-formyl-N(1)-(5-phospho-D-ribosyl)glycinamide: step 2/2.</text>
</comment>
<dbReference type="GO" id="GO:0004637">
    <property type="term" value="F:phosphoribosylamine-glycine ligase activity"/>
    <property type="evidence" value="ECO:0007669"/>
    <property type="project" value="TreeGrafter"/>
</dbReference>
<dbReference type="FunFam" id="3.90.650.10:FF:000011">
    <property type="entry name" value="Phosphoribosylformylglycinamidine cyclo-ligase"/>
    <property type="match status" value="1"/>
</dbReference>
<keyword evidence="10 15" id="KW-0067">ATP-binding</keyword>
<dbReference type="InterPro" id="IPR016188">
    <property type="entry name" value="PurM-like_N"/>
</dbReference>
<evidence type="ECO:0000313" key="19">
    <source>
        <dbReference type="Proteomes" id="UP000070352"/>
    </source>
</evidence>
<dbReference type="GO" id="GO:0004641">
    <property type="term" value="F:phosphoribosylformylglycinamidine cyclo-ligase activity"/>
    <property type="evidence" value="ECO:0007669"/>
    <property type="project" value="UniProtKB-UniRule"/>
</dbReference>
<dbReference type="OrthoDB" id="9802507at2"/>
<feature type="domain" description="PurM-like C-terminal" evidence="17">
    <location>
        <begin position="172"/>
        <end position="339"/>
    </location>
</feature>
<evidence type="ECO:0000313" key="18">
    <source>
        <dbReference type="EMBL" id="KXG42613.1"/>
    </source>
</evidence>
<keyword evidence="19" id="KW-1185">Reference proteome</keyword>
<evidence type="ECO:0000256" key="12">
    <source>
        <dbReference type="ARBA" id="ARBA00032931"/>
    </source>
</evidence>
<evidence type="ECO:0000256" key="8">
    <source>
        <dbReference type="ARBA" id="ARBA00022741"/>
    </source>
</evidence>
<evidence type="ECO:0000256" key="9">
    <source>
        <dbReference type="ARBA" id="ARBA00022755"/>
    </source>
</evidence>
<dbReference type="InterPro" id="IPR004733">
    <property type="entry name" value="PurM_cligase"/>
</dbReference>
<name>A0A135L124_9BACI</name>
<evidence type="ECO:0000256" key="2">
    <source>
        <dbReference type="ARBA" id="ARBA00004686"/>
    </source>
</evidence>
<dbReference type="InterPro" id="IPR036921">
    <property type="entry name" value="PurM-like_N_sf"/>
</dbReference>
<comment type="subcellular location">
    <subcellularLocation>
        <location evidence="1 15">Cytoplasm</location>
    </subcellularLocation>
</comment>
<protein>
    <recommendedName>
        <fullName evidence="5 15">Phosphoribosylformylglycinamidine cyclo-ligase</fullName>
        <ecNumber evidence="4 15">6.3.3.1</ecNumber>
    </recommendedName>
    <alternativeName>
        <fullName evidence="12 15">AIR synthase</fullName>
    </alternativeName>
    <alternativeName>
        <fullName evidence="13 15">AIRS</fullName>
    </alternativeName>
    <alternativeName>
        <fullName evidence="11 15">Phosphoribosyl-aminoimidazole synthetase</fullName>
    </alternativeName>
</protein>
<evidence type="ECO:0000256" key="13">
    <source>
        <dbReference type="ARBA" id="ARBA00033093"/>
    </source>
</evidence>
<dbReference type="UniPathway" id="UPA00074">
    <property type="reaction ID" value="UER00129"/>
</dbReference>
<dbReference type="SUPFAM" id="SSF55326">
    <property type="entry name" value="PurM N-terminal domain-like"/>
    <property type="match status" value="1"/>
</dbReference>
<evidence type="ECO:0000256" key="15">
    <source>
        <dbReference type="HAMAP-Rule" id="MF_00741"/>
    </source>
</evidence>
<evidence type="ECO:0000256" key="11">
    <source>
        <dbReference type="ARBA" id="ARBA00031908"/>
    </source>
</evidence>
<keyword evidence="8 15" id="KW-0547">Nucleotide-binding</keyword>
<dbReference type="EC" id="6.3.3.1" evidence="4 15"/>
<dbReference type="PANTHER" id="PTHR10520:SF12">
    <property type="entry name" value="TRIFUNCTIONAL PURINE BIOSYNTHETIC PROTEIN ADENOSINE-3"/>
    <property type="match status" value="1"/>
</dbReference>
<feature type="domain" description="PurM-like N-terminal" evidence="16">
    <location>
        <begin position="55"/>
        <end position="160"/>
    </location>
</feature>
<accession>A0A135L124</accession>
<dbReference type="Gene3D" id="3.30.1330.10">
    <property type="entry name" value="PurM-like, N-terminal domain"/>
    <property type="match status" value="1"/>
</dbReference>
<dbReference type="EMBL" id="LSKU01000001">
    <property type="protein sequence ID" value="KXG42613.1"/>
    <property type="molecule type" value="Genomic_DNA"/>
</dbReference>
<evidence type="ECO:0000259" key="17">
    <source>
        <dbReference type="Pfam" id="PF02769"/>
    </source>
</evidence>
<evidence type="ECO:0000256" key="1">
    <source>
        <dbReference type="ARBA" id="ARBA00004496"/>
    </source>
</evidence>
<evidence type="ECO:0000256" key="10">
    <source>
        <dbReference type="ARBA" id="ARBA00022840"/>
    </source>
</evidence>
<dbReference type="STRING" id="1413211.U473_00060"/>
<reference evidence="18 19" key="1">
    <citation type="submission" date="2016-02" db="EMBL/GenBank/DDBJ databases">
        <title>Draft Genome for Tepidibacillus decaturensis nov. sp. Strain Z9, an Anaerobic, Moderately Thermophilic and Heterotrophic Bacterium from Deep Subsurface of the Illinois Basin, USA.</title>
        <authorList>
            <person name="Dong Y."/>
            <person name="Chang J.Y."/>
            <person name="Sanford R."/>
            <person name="Fouke B.W."/>
        </authorList>
    </citation>
    <scope>NUCLEOTIDE SEQUENCE [LARGE SCALE GENOMIC DNA]</scope>
    <source>
        <strain evidence="18 19">Z9</strain>
    </source>
</reference>
<evidence type="ECO:0000256" key="4">
    <source>
        <dbReference type="ARBA" id="ARBA00013047"/>
    </source>
</evidence>
<sequence>MNQSYKKAGVDIEAGNKTVERIKYHAKSTFRPEVISGIGGFAGLFELQHRYKNPVLVSGADGVGTKLKIAFAMERHDTIGIDLVAMCVNDILVQGAEPLFFLDYLATAKLEPKKAEEIIKGISIGCLEAGCALLGGETAEMPGMYQQEEYDLAGFAVGVVEKDKIIDGSKIEEGDAIIGFASNGLHSNGFSLVRYLFFEQYHFHLDEMISELGCSLGDELLKPTRIYVQSVLQIMKQVQIKGMAHITGGGLLENVPRVLPAGLQANLQLKSWPIQPIFTLLQKLGELDHQESFRTFNMGIGFVLIIDQKDKEKVLDLAKQYGETAYVIGEITKGDQGVVLLEEGR</sequence>
<comment type="similarity">
    <text evidence="3 15">Belongs to the AIR synthase family.</text>
</comment>
<evidence type="ECO:0000259" key="16">
    <source>
        <dbReference type="Pfam" id="PF00586"/>
    </source>
</evidence>
<organism evidence="18 19">
    <name type="scientific">Tepidibacillus decaturensis</name>
    <dbReference type="NCBI Taxonomy" id="1413211"/>
    <lineage>
        <taxon>Bacteria</taxon>
        <taxon>Bacillati</taxon>
        <taxon>Bacillota</taxon>
        <taxon>Bacilli</taxon>
        <taxon>Bacillales</taxon>
        <taxon>Bacillaceae</taxon>
        <taxon>Tepidibacillus</taxon>
    </lineage>
</organism>
<dbReference type="GO" id="GO:0006189">
    <property type="term" value="P:'de novo' IMP biosynthetic process"/>
    <property type="evidence" value="ECO:0007669"/>
    <property type="project" value="UniProtKB-UniRule"/>
</dbReference>
<dbReference type="GO" id="GO:0046084">
    <property type="term" value="P:adenine biosynthetic process"/>
    <property type="evidence" value="ECO:0007669"/>
    <property type="project" value="TreeGrafter"/>
</dbReference>
<dbReference type="FunFam" id="3.30.1330.10:FF:000001">
    <property type="entry name" value="Phosphoribosylformylglycinamidine cyclo-ligase"/>
    <property type="match status" value="1"/>
</dbReference>
<dbReference type="SUPFAM" id="SSF56042">
    <property type="entry name" value="PurM C-terminal domain-like"/>
    <property type="match status" value="1"/>
</dbReference>
<evidence type="ECO:0000256" key="6">
    <source>
        <dbReference type="ARBA" id="ARBA00022490"/>
    </source>
</evidence>
<dbReference type="NCBIfam" id="TIGR00878">
    <property type="entry name" value="purM"/>
    <property type="match status" value="1"/>
</dbReference>
<gene>
    <name evidence="15" type="primary">purM</name>
    <name evidence="18" type="ORF">U473_00060</name>
</gene>
<dbReference type="Pfam" id="PF00586">
    <property type="entry name" value="AIRS"/>
    <property type="match status" value="1"/>
</dbReference>
<dbReference type="InterPro" id="IPR036676">
    <property type="entry name" value="PurM-like_C_sf"/>
</dbReference>
<proteinExistence type="inferred from homology"/>
<dbReference type="InterPro" id="IPR010918">
    <property type="entry name" value="PurM-like_C_dom"/>
</dbReference>
<keyword evidence="9 15" id="KW-0658">Purine biosynthesis</keyword>
<dbReference type="Gene3D" id="3.90.650.10">
    <property type="entry name" value="PurM-like C-terminal domain"/>
    <property type="match status" value="1"/>
</dbReference>
<dbReference type="GO" id="GO:0005524">
    <property type="term" value="F:ATP binding"/>
    <property type="evidence" value="ECO:0007669"/>
    <property type="project" value="UniProtKB-KW"/>
</dbReference>
<evidence type="ECO:0000256" key="7">
    <source>
        <dbReference type="ARBA" id="ARBA00022598"/>
    </source>
</evidence>
<dbReference type="GO" id="GO:0005829">
    <property type="term" value="C:cytosol"/>
    <property type="evidence" value="ECO:0007669"/>
    <property type="project" value="TreeGrafter"/>
</dbReference>
<dbReference type="HAMAP" id="MF_00741">
    <property type="entry name" value="AIRS"/>
    <property type="match status" value="1"/>
</dbReference>
<keyword evidence="7 15" id="KW-0436">Ligase</keyword>
<comment type="caution">
    <text evidence="18">The sequence shown here is derived from an EMBL/GenBank/DDBJ whole genome shotgun (WGS) entry which is preliminary data.</text>
</comment>
<dbReference type="AlphaFoldDB" id="A0A135L124"/>
<keyword evidence="6 15" id="KW-0963">Cytoplasm</keyword>
<evidence type="ECO:0000256" key="5">
    <source>
        <dbReference type="ARBA" id="ARBA00020367"/>
    </source>
</evidence>
<comment type="catalytic activity">
    <reaction evidence="14 15">
        <text>2-formamido-N(1)-(5-O-phospho-beta-D-ribosyl)acetamidine + ATP = 5-amino-1-(5-phospho-beta-D-ribosyl)imidazole + ADP + phosphate + H(+)</text>
        <dbReference type="Rhea" id="RHEA:23032"/>
        <dbReference type="ChEBI" id="CHEBI:15378"/>
        <dbReference type="ChEBI" id="CHEBI:30616"/>
        <dbReference type="ChEBI" id="CHEBI:43474"/>
        <dbReference type="ChEBI" id="CHEBI:137981"/>
        <dbReference type="ChEBI" id="CHEBI:147287"/>
        <dbReference type="ChEBI" id="CHEBI:456216"/>
        <dbReference type="EC" id="6.3.3.1"/>
    </reaction>
</comment>
<dbReference type="RefSeq" id="WP_068722239.1">
    <property type="nucleotide sequence ID" value="NZ_LSKU01000001.1"/>
</dbReference>
<evidence type="ECO:0000256" key="14">
    <source>
        <dbReference type="ARBA" id="ARBA00049057"/>
    </source>
</evidence>
<dbReference type="CDD" id="cd02196">
    <property type="entry name" value="PurM"/>
    <property type="match status" value="1"/>
</dbReference>
<dbReference type="PANTHER" id="PTHR10520">
    <property type="entry name" value="TRIFUNCTIONAL PURINE BIOSYNTHETIC PROTEIN ADENOSINE-3-RELATED"/>
    <property type="match status" value="1"/>
</dbReference>
<dbReference type="Proteomes" id="UP000070352">
    <property type="component" value="Unassembled WGS sequence"/>
</dbReference>